<sequence length="322" mass="36683">MGLGHFLFSLWGLCGVLGASGFRICAFNLHGFGESKSNNEEVMKTIVKIIVRCDVCVLQEVRDSKHKALPKLLSQLNSYNRRYQFDHVASERLGRSPAYQEQYVFVYRTDSVSVTAQYQYPDLFPGSVDVFAREPFIVRFSAPRTAIKSFVLVPLHSSPTNATKEIDSLFDVFVAVKKKWKTEKILFLGDFNAGCSYLPIKYRKDVRLLTDRRFQWLIDHDVDTTVRESTDCAYDRIVVHADSMGYIVPRSAEPFLFPHEYHLTEEQALSVSDHYPVQVTLKSSSSSQAMKSMSGSTQNHVVFLSLILVLLVCWLNFSQSHI</sequence>
<evidence type="ECO:0000256" key="3">
    <source>
        <dbReference type="ARBA" id="ARBA00022722"/>
    </source>
</evidence>
<keyword evidence="5" id="KW-0255">Endonuclease</keyword>
<keyword evidence="15" id="KW-0472">Membrane</keyword>
<dbReference type="CDD" id="cd10282">
    <property type="entry name" value="DNase1"/>
    <property type="match status" value="1"/>
</dbReference>
<feature type="transmembrane region" description="Helical" evidence="15">
    <location>
        <begin position="300"/>
        <end position="317"/>
    </location>
</feature>
<evidence type="ECO:0000256" key="2">
    <source>
        <dbReference type="ARBA" id="ARBA00007359"/>
    </source>
</evidence>
<evidence type="ECO:0000256" key="5">
    <source>
        <dbReference type="ARBA" id="ARBA00022759"/>
    </source>
</evidence>
<dbReference type="FunFam" id="3.60.10.10:FF:000007">
    <property type="entry name" value="Deoxyribonuclease"/>
    <property type="match status" value="1"/>
</dbReference>
<dbReference type="InterPro" id="IPR036691">
    <property type="entry name" value="Endo/exonu/phosph_ase_sf"/>
</dbReference>
<dbReference type="InterPro" id="IPR018057">
    <property type="entry name" value="Deoxyribonuclease-1_AS"/>
</dbReference>
<evidence type="ECO:0000256" key="11">
    <source>
        <dbReference type="ARBA" id="ARBA00042003"/>
    </source>
</evidence>
<feature type="chain" id="PRO_5040469406" description="Deoxyribonuclease-1-like 1" evidence="16">
    <location>
        <begin position="22"/>
        <end position="322"/>
    </location>
</feature>
<dbReference type="PROSITE" id="PS00918">
    <property type="entry name" value="DNASE_I_2"/>
    <property type="match status" value="1"/>
</dbReference>
<feature type="domain" description="Endonuclease/exonuclease/phosphatase" evidence="17">
    <location>
        <begin position="26"/>
        <end position="274"/>
    </location>
</feature>
<keyword evidence="7" id="KW-0256">Endoplasmic reticulum</keyword>
<dbReference type="AlphaFoldDB" id="A0A9Q0EHG6"/>
<dbReference type="InterPro" id="IPR033125">
    <property type="entry name" value="DNASE_I_2"/>
</dbReference>
<evidence type="ECO:0000256" key="12">
    <source>
        <dbReference type="ARBA" id="ARBA00043073"/>
    </source>
</evidence>
<keyword evidence="4 16" id="KW-0732">Signal</keyword>
<dbReference type="SMART" id="SM00476">
    <property type="entry name" value="DNaseIc"/>
    <property type="match status" value="1"/>
</dbReference>
<evidence type="ECO:0000259" key="17">
    <source>
        <dbReference type="Pfam" id="PF03372"/>
    </source>
</evidence>
<evidence type="ECO:0000256" key="10">
    <source>
        <dbReference type="ARBA" id="ARBA00041152"/>
    </source>
</evidence>
<dbReference type="SUPFAM" id="SSF56219">
    <property type="entry name" value="DNase I-like"/>
    <property type="match status" value="1"/>
</dbReference>
<dbReference type="GO" id="GO:0003677">
    <property type="term" value="F:DNA binding"/>
    <property type="evidence" value="ECO:0007669"/>
    <property type="project" value="TreeGrafter"/>
</dbReference>
<comment type="caution">
    <text evidence="18">The sequence shown here is derived from an EMBL/GenBank/DDBJ whole genome shotgun (WGS) entry which is preliminary data.</text>
</comment>
<feature type="disulfide bond" description="Essential for enzymatic activity" evidence="14">
    <location>
        <begin position="195"/>
        <end position="232"/>
    </location>
</feature>
<keyword evidence="19" id="KW-1185">Reference proteome</keyword>
<dbReference type="Proteomes" id="UP001148018">
    <property type="component" value="Unassembled WGS sequence"/>
</dbReference>
<keyword evidence="9" id="KW-0325">Glycoprotein</keyword>
<evidence type="ECO:0000256" key="14">
    <source>
        <dbReference type="PIRSR" id="PIRSR000988-2"/>
    </source>
</evidence>
<evidence type="ECO:0000256" key="4">
    <source>
        <dbReference type="ARBA" id="ARBA00022729"/>
    </source>
</evidence>
<keyword evidence="6" id="KW-0378">Hydrolase</keyword>
<dbReference type="OrthoDB" id="10061407at2759"/>
<gene>
    <name evidence="18" type="ORF">NHX12_026489</name>
</gene>
<keyword evidence="8 14" id="KW-1015">Disulfide bond</keyword>
<comment type="similarity">
    <text evidence="2">Belongs to the DNase I family.</text>
</comment>
<dbReference type="GO" id="GO:0005783">
    <property type="term" value="C:endoplasmic reticulum"/>
    <property type="evidence" value="ECO:0007669"/>
    <property type="project" value="UniProtKB-SubCell"/>
</dbReference>
<keyword evidence="3" id="KW-0540">Nuclease</keyword>
<dbReference type="GO" id="GO:0006308">
    <property type="term" value="P:DNA catabolic process"/>
    <property type="evidence" value="ECO:0007669"/>
    <property type="project" value="InterPro"/>
</dbReference>
<name>A0A9Q0EHG6_9TELE</name>
<reference evidence="18" key="1">
    <citation type="submission" date="2022-07" db="EMBL/GenBank/DDBJ databases">
        <title>Chromosome-level genome of Muraenolepis orangiensis.</title>
        <authorList>
            <person name="Kim J."/>
        </authorList>
    </citation>
    <scope>NUCLEOTIDE SEQUENCE</scope>
    <source>
        <strain evidence="18">KU_S4_2022</strain>
        <tissue evidence="18">Muscle</tissue>
    </source>
</reference>
<dbReference type="GO" id="GO:0004530">
    <property type="term" value="F:deoxyribonuclease I activity"/>
    <property type="evidence" value="ECO:0007669"/>
    <property type="project" value="TreeGrafter"/>
</dbReference>
<dbReference type="GO" id="GO:0005634">
    <property type="term" value="C:nucleus"/>
    <property type="evidence" value="ECO:0007669"/>
    <property type="project" value="TreeGrafter"/>
</dbReference>
<proteinExistence type="inferred from homology"/>
<evidence type="ECO:0000313" key="19">
    <source>
        <dbReference type="Proteomes" id="UP001148018"/>
    </source>
</evidence>
<evidence type="ECO:0000256" key="6">
    <source>
        <dbReference type="ARBA" id="ARBA00022801"/>
    </source>
</evidence>
<dbReference type="Gene3D" id="3.60.10.10">
    <property type="entry name" value="Endonuclease/exonuclease/phosphatase"/>
    <property type="match status" value="1"/>
</dbReference>
<dbReference type="PRINTS" id="PR00130">
    <property type="entry name" value="DNASEI"/>
</dbReference>
<dbReference type="InterPro" id="IPR016202">
    <property type="entry name" value="DNase_I"/>
</dbReference>
<evidence type="ECO:0000313" key="18">
    <source>
        <dbReference type="EMBL" id="KAJ3606974.1"/>
    </source>
</evidence>
<comment type="subcellular location">
    <subcellularLocation>
        <location evidence="1">Endoplasmic reticulum</location>
    </subcellularLocation>
</comment>
<accession>A0A9Q0EHG6</accession>
<protein>
    <recommendedName>
        <fullName evidence="10">Deoxyribonuclease-1-like 1</fullName>
    </recommendedName>
    <alternativeName>
        <fullName evidence="12">DNase X</fullName>
    </alternativeName>
    <alternativeName>
        <fullName evidence="11">Deoxyribonuclease I-like 1</fullName>
    </alternativeName>
</protein>
<feature type="signal peptide" evidence="16">
    <location>
        <begin position="1"/>
        <end position="21"/>
    </location>
</feature>
<evidence type="ECO:0000256" key="13">
    <source>
        <dbReference type="PIRSR" id="PIRSR000988-1"/>
    </source>
</evidence>
<evidence type="ECO:0000256" key="15">
    <source>
        <dbReference type="SAM" id="Phobius"/>
    </source>
</evidence>
<organism evidence="18 19">
    <name type="scientific">Muraenolepis orangiensis</name>
    <name type="common">Patagonian moray cod</name>
    <dbReference type="NCBI Taxonomy" id="630683"/>
    <lineage>
        <taxon>Eukaryota</taxon>
        <taxon>Metazoa</taxon>
        <taxon>Chordata</taxon>
        <taxon>Craniata</taxon>
        <taxon>Vertebrata</taxon>
        <taxon>Euteleostomi</taxon>
        <taxon>Actinopterygii</taxon>
        <taxon>Neopterygii</taxon>
        <taxon>Teleostei</taxon>
        <taxon>Neoteleostei</taxon>
        <taxon>Acanthomorphata</taxon>
        <taxon>Zeiogadaria</taxon>
        <taxon>Gadariae</taxon>
        <taxon>Gadiformes</taxon>
        <taxon>Muraenolepidoidei</taxon>
        <taxon>Muraenolepididae</taxon>
        <taxon>Muraenolepis</taxon>
    </lineage>
</organism>
<evidence type="ECO:0000256" key="7">
    <source>
        <dbReference type="ARBA" id="ARBA00022824"/>
    </source>
</evidence>
<evidence type="ECO:0000256" key="8">
    <source>
        <dbReference type="ARBA" id="ARBA00023157"/>
    </source>
</evidence>
<feature type="active site" evidence="13">
    <location>
        <position position="101"/>
    </location>
</feature>
<feature type="active site" evidence="13">
    <location>
        <position position="156"/>
    </location>
</feature>
<keyword evidence="15" id="KW-0812">Transmembrane</keyword>
<evidence type="ECO:0000256" key="9">
    <source>
        <dbReference type="ARBA" id="ARBA00023180"/>
    </source>
</evidence>
<dbReference type="PANTHER" id="PTHR11371">
    <property type="entry name" value="DEOXYRIBONUCLEASE"/>
    <property type="match status" value="1"/>
</dbReference>
<dbReference type="InterPro" id="IPR005135">
    <property type="entry name" value="Endo/exonuclease/phosphatase"/>
</dbReference>
<dbReference type="EMBL" id="JANIIK010000042">
    <property type="protein sequence ID" value="KAJ3606974.1"/>
    <property type="molecule type" value="Genomic_DNA"/>
</dbReference>
<evidence type="ECO:0000256" key="1">
    <source>
        <dbReference type="ARBA" id="ARBA00004240"/>
    </source>
</evidence>
<dbReference type="PIRSF" id="PIRSF000988">
    <property type="entry name" value="DNase_I_euk"/>
    <property type="match status" value="1"/>
</dbReference>
<evidence type="ECO:0000256" key="16">
    <source>
        <dbReference type="SAM" id="SignalP"/>
    </source>
</evidence>
<dbReference type="PROSITE" id="PS00919">
    <property type="entry name" value="DNASE_I_1"/>
    <property type="match status" value="1"/>
</dbReference>
<dbReference type="PANTHER" id="PTHR11371:SF28">
    <property type="entry name" value="DEOXYRIBONUCLEASE-1-LIKE 1"/>
    <property type="match status" value="1"/>
</dbReference>
<dbReference type="Pfam" id="PF03372">
    <property type="entry name" value="Exo_endo_phos"/>
    <property type="match status" value="1"/>
</dbReference>
<keyword evidence="15" id="KW-1133">Transmembrane helix</keyword>